<feature type="transmembrane region" description="Helical" evidence="2">
    <location>
        <begin position="62"/>
        <end position="83"/>
    </location>
</feature>
<dbReference type="EMBL" id="MELI01000074">
    <property type="protein sequence ID" value="OFW33163.1"/>
    <property type="molecule type" value="Genomic_DNA"/>
</dbReference>
<dbReference type="Pfam" id="PF00499">
    <property type="entry name" value="Oxidored_q3"/>
    <property type="match status" value="1"/>
</dbReference>
<comment type="subcellular location">
    <subcellularLocation>
        <location evidence="2">Cell membrane</location>
        <topology evidence="2">Multi-pass membrane protein</topology>
    </subcellularLocation>
</comment>
<dbReference type="Proteomes" id="UP000178086">
    <property type="component" value="Unassembled WGS sequence"/>
</dbReference>
<evidence type="ECO:0000313" key="3">
    <source>
        <dbReference type="EMBL" id="OFW33163.1"/>
    </source>
</evidence>
<dbReference type="Gene3D" id="1.20.120.1200">
    <property type="entry name" value="NADH-ubiquinone/plastoquinone oxidoreductase chain 6, subunit NuoJ"/>
    <property type="match status" value="1"/>
</dbReference>
<dbReference type="PANTHER" id="PTHR33269:SF17">
    <property type="entry name" value="NADH-UBIQUINONE OXIDOREDUCTASE CHAIN 6"/>
    <property type="match status" value="1"/>
</dbReference>
<name>A0A1F2URB7_9ACTN</name>
<dbReference type="PANTHER" id="PTHR33269">
    <property type="entry name" value="NADH-UBIQUINONE OXIDOREDUCTASE CHAIN 6"/>
    <property type="match status" value="1"/>
</dbReference>
<feature type="transmembrane region" description="Helical" evidence="2">
    <location>
        <begin position="95"/>
        <end position="112"/>
    </location>
</feature>
<keyword evidence="2" id="KW-0472">Membrane</keyword>
<organism evidence="3 4">
    <name type="scientific">Candidatus Aquicultor primus</name>
    <dbReference type="NCBI Taxonomy" id="1797195"/>
    <lineage>
        <taxon>Bacteria</taxon>
        <taxon>Bacillati</taxon>
        <taxon>Actinomycetota</taxon>
        <taxon>Candidatus Aquicultoria</taxon>
        <taxon>Candidatus Aquicultorales</taxon>
        <taxon>Candidatus Aquicultoraceae</taxon>
        <taxon>Candidatus Aquicultor</taxon>
    </lineage>
</organism>
<proteinExistence type="inferred from homology"/>
<reference evidence="3 4" key="1">
    <citation type="journal article" date="2016" name="Nat. Commun.">
        <title>Thousands of microbial genomes shed light on interconnected biogeochemical processes in an aquifer system.</title>
        <authorList>
            <person name="Anantharaman K."/>
            <person name="Brown C.T."/>
            <person name="Hug L.A."/>
            <person name="Sharon I."/>
            <person name="Castelle C.J."/>
            <person name="Probst A.J."/>
            <person name="Thomas B.C."/>
            <person name="Singh A."/>
            <person name="Wilkins M.J."/>
            <person name="Karaoz U."/>
            <person name="Brodie E.L."/>
            <person name="Williams K.H."/>
            <person name="Hubbard S.S."/>
            <person name="Banfield J.F."/>
        </authorList>
    </citation>
    <scope>NUCLEOTIDE SEQUENCE [LARGE SCALE GENOMIC DNA]</scope>
</reference>
<dbReference type="AlphaFoldDB" id="A0A1F2URB7"/>
<dbReference type="InterPro" id="IPR042106">
    <property type="entry name" value="Nuo/plastoQ_OxRdtase_6_NuoJ"/>
</dbReference>
<evidence type="ECO:0000313" key="4">
    <source>
        <dbReference type="Proteomes" id="UP000178086"/>
    </source>
</evidence>
<dbReference type="GO" id="GO:0048038">
    <property type="term" value="F:quinone binding"/>
    <property type="evidence" value="ECO:0007669"/>
    <property type="project" value="UniProtKB-UniRule"/>
</dbReference>
<comment type="similarity">
    <text evidence="1 2">Belongs to the complex I subunit 6 family.</text>
</comment>
<keyword evidence="2" id="KW-1003">Cell membrane</keyword>
<keyword evidence="2" id="KW-0812">Transmembrane</keyword>
<evidence type="ECO:0000256" key="1">
    <source>
        <dbReference type="ARBA" id="ARBA00005698"/>
    </source>
</evidence>
<sequence length="168" mass="18004">MGDTVSLVIFFALAAMAVASAIMVITGRNLFHSAMSLGAYLLTIAGYYFLLNADLVGIMQVFVYVGGVVVVVLFGIMLTAQLTNVRLTSAMEQRWVTIVSLVSLAGLLVFVAKDTVFRISQLAPVADTTSFIGRMFMTDYILPFEVISVLLLAALIGAVIIAREEGGK</sequence>
<dbReference type="EC" id="7.1.1.-" evidence="2"/>
<gene>
    <name evidence="3" type="ORF">A2074_05875</name>
</gene>
<comment type="function">
    <text evidence="2">NDH-1 shuttles electrons from NADH, via FMN and iron-sulfur (Fe-S) centers, to quinones in the respiratory chain. Couples the redox reaction to proton translocation (for every two electrons transferred, four hydrogen ions are translocated across the cytoplasmic membrane), and thus conserves the redox energy in a proton gradient.</text>
</comment>
<protein>
    <recommendedName>
        <fullName evidence="2">NADH-quinone oxidoreductase subunit J</fullName>
        <ecNumber evidence="2">7.1.1.-</ecNumber>
    </recommendedName>
</protein>
<dbReference type="InterPro" id="IPR001457">
    <property type="entry name" value="NADH_UbQ/plastoQ_OxRdtase_su6"/>
</dbReference>
<evidence type="ECO:0000256" key="2">
    <source>
        <dbReference type="RuleBase" id="RU004429"/>
    </source>
</evidence>
<comment type="caution">
    <text evidence="3">The sequence shown here is derived from an EMBL/GenBank/DDBJ whole genome shotgun (WGS) entry which is preliminary data.</text>
</comment>
<comment type="catalytic activity">
    <reaction evidence="2">
        <text>a quinone + NADH + 5 H(+)(in) = a quinol + NAD(+) + 4 H(+)(out)</text>
        <dbReference type="Rhea" id="RHEA:57888"/>
        <dbReference type="ChEBI" id="CHEBI:15378"/>
        <dbReference type="ChEBI" id="CHEBI:24646"/>
        <dbReference type="ChEBI" id="CHEBI:57540"/>
        <dbReference type="ChEBI" id="CHEBI:57945"/>
        <dbReference type="ChEBI" id="CHEBI:132124"/>
    </reaction>
</comment>
<feature type="transmembrane region" description="Helical" evidence="2">
    <location>
        <begin position="140"/>
        <end position="162"/>
    </location>
</feature>
<dbReference type="GO" id="GO:0005886">
    <property type="term" value="C:plasma membrane"/>
    <property type="evidence" value="ECO:0007669"/>
    <property type="project" value="UniProtKB-SubCell"/>
</dbReference>
<keyword evidence="2" id="KW-0520">NAD</keyword>
<feature type="transmembrane region" description="Helical" evidence="2">
    <location>
        <begin position="30"/>
        <end position="50"/>
    </location>
</feature>
<accession>A0A1F2URB7</accession>
<keyword evidence="2" id="KW-1133">Transmembrane helix</keyword>
<keyword evidence="2" id="KW-0874">Quinone</keyword>
<dbReference type="GO" id="GO:0008137">
    <property type="term" value="F:NADH dehydrogenase (ubiquinone) activity"/>
    <property type="evidence" value="ECO:0007669"/>
    <property type="project" value="UniProtKB-UniRule"/>
</dbReference>
<feature type="transmembrane region" description="Helical" evidence="2">
    <location>
        <begin position="6"/>
        <end position="25"/>
    </location>
</feature>